<reference evidence="2" key="1">
    <citation type="submission" date="2016-11" db="UniProtKB">
        <authorList>
            <consortium name="WormBaseParasite"/>
        </authorList>
    </citation>
    <scope>IDENTIFICATION</scope>
    <source>
        <strain evidence="2">KR3021</strain>
    </source>
</reference>
<dbReference type="WBParaSite" id="RSKR_0000740300.1">
    <property type="protein sequence ID" value="RSKR_0000740300.1"/>
    <property type="gene ID" value="RSKR_0000740300"/>
</dbReference>
<dbReference type="Proteomes" id="UP000095286">
    <property type="component" value="Unplaced"/>
</dbReference>
<protein>
    <submittedName>
        <fullName evidence="2">Hyaluronidase</fullName>
    </submittedName>
</protein>
<proteinExistence type="predicted"/>
<sequence length="361" mass="42361">MPISRTSPNASSIIFLLLFLQIKNQLAYEKTKIYWNSPSATCTRHNETGINLEKFHIISNVGQKFSGNEIVLFYEKDIGLYPAIRKYANGSHVWEHNGIPQNVNMTEHLAKVKKDVGKLIPSHSFRGLAILDFEEWRPFYDQNWSSKRIYREASIDKVMKKHPKIKRVDAIKIAKDEFDRASLDFLVKTLKECQLMRPNAKWGFYGFPICDENGATRNNTFCYPEHDNRLVEFLKYADALYPSAYLYPGRTYHDKHLFVEDVLKETARMNAMIVNEGFQAKHVFVFHKFELDPYVDNPNDILFYDKYHLCITMKQTFDYGVDGILLWSTSKNMAKRCKHISNYIEYHLGPYLHELQTFHDE</sequence>
<evidence type="ECO:0000313" key="1">
    <source>
        <dbReference type="Proteomes" id="UP000095286"/>
    </source>
</evidence>
<organism evidence="1 2">
    <name type="scientific">Rhabditophanes sp. KR3021</name>
    <dbReference type="NCBI Taxonomy" id="114890"/>
    <lineage>
        <taxon>Eukaryota</taxon>
        <taxon>Metazoa</taxon>
        <taxon>Ecdysozoa</taxon>
        <taxon>Nematoda</taxon>
        <taxon>Chromadorea</taxon>
        <taxon>Rhabditida</taxon>
        <taxon>Tylenchina</taxon>
        <taxon>Panagrolaimomorpha</taxon>
        <taxon>Strongyloidoidea</taxon>
        <taxon>Alloionematidae</taxon>
        <taxon>Rhabditophanes</taxon>
    </lineage>
</organism>
<accession>A0AC35U497</accession>
<name>A0AC35U497_9BILA</name>
<evidence type="ECO:0000313" key="2">
    <source>
        <dbReference type="WBParaSite" id="RSKR_0000740300.1"/>
    </source>
</evidence>